<dbReference type="Pfam" id="PF12277">
    <property type="entry name" value="DUF3618"/>
    <property type="match status" value="1"/>
</dbReference>
<evidence type="ECO:0000313" key="4">
    <source>
        <dbReference type="Proteomes" id="UP000481583"/>
    </source>
</evidence>
<evidence type="ECO:0000256" key="2">
    <source>
        <dbReference type="SAM" id="Phobius"/>
    </source>
</evidence>
<organism evidence="3 4">
    <name type="scientific">Streptomyces coryli</name>
    <dbReference type="NCBI Taxonomy" id="1128680"/>
    <lineage>
        <taxon>Bacteria</taxon>
        <taxon>Bacillati</taxon>
        <taxon>Actinomycetota</taxon>
        <taxon>Actinomycetes</taxon>
        <taxon>Kitasatosporales</taxon>
        <taxon>Streptomycetaceae</taxon>
        <taxon>Streptomyces</taxon>
    </lineage>
</organism>
<gene>
    <name evidence="3" type="ORF">G5C51_33955</name>
</gene>
<name>A0A6G4U9G9_9ACTN</name>
<dbReference type="InterPro" id="IPR022062">
    <property type="entry name" value="DUF3618"/>
</dbReference>
<keyword evidence="2" id="KW-1133">Transmembrane helix</keyword>
<keyword evidence="2" id="KW-0812">Transmembrane</keyword>
<dbReference type="EMBL" id="JAAKZV010000239">
    <property type="protein sequence ID" value="NGN68885.1"/>
    <property type="molecule type" value="Genomic_DNA"/>
</dbReference>
<evidence type="ECO:0000256" key="1">
    <source>
        <dbReference type="SAM" id="MobiDB-lite"/>
    </source>
</evidence>
<protein>
    <submittedName>
        <fullName evidence="3">DUF3618 domain-containing protein</fullName>
    </submittedName>
</protein>
<keyword evidence="4" id="KW-1185">Reference proteome</keyword>
<accession>A0A6G4U9G9</accession>
<reference evidence="3 4" key="1">
    <citation type="submission" date="2020-02" db="EMBL/GenBank/DDBJ databases">
        <title>Whole-genome analyses of novel actinobacteria.</title>
        <authorList>
            <person name="Sahin N."/>
        </authorList>
    </citation>
    <scope>NUCLEOTIDE SEQUENCE [LARGE SCALE GENOMIC DNA]</scope>
    <source>
        <strain evidence="3 4">A7024</strain>
    </source>
</reference>
<dbReference type="AlphaFoldDB" id="A0A6G4U9G9"/>
<feature type="compositionally biased region" description="Basic and acidic residues" evidence="1">
    <location>
        <begin position="7"/>
        <end position="20"/>
    </location>
</feature>
<evidence type="ECO:0000313" key="3">
    <source>
        <dbReference type="EMBL" id="NGN68885.1"/>
    </source>
</evidence>
<keyword evidence="2" id="KW-0472">Membrane</keyword>
<comment type="caution">
    <text evidence="3">The sequence shown here is derived from an EMBL/GenBank/DDBJ whole genome shotgun (WGS) entry which is preliminary data.</text>
</comment>
<dbReference type="RefSeq" id="WP_165243264.1">
    <property type="nucleotide sequence ID" value="NZ_JAAKZV010000239.1"/>
</dbReference>
<dbReference type="Proteomes" id="UP000481583">
    <property type="component" value="Unassembled WGS sequence"/>
</dbReference>
<feature type="transmembrane region" description="Helical" evidence="2">
    <location>
        <begin position="74"/>
        <end position="92"/>
    </location>
</feature>
<sequence>MTSTHNAQEKLREQVSTARERLGDTVEELAAKADVKHRAQEKAAEIKHAARDKTPQQVRTAAERAARTGRKQPLPTAVTGTVLVVGLAYLVLRRRNAK</sequence>
<feature type="region of interest" description="Disordered" evidence="1">
    <location>
        <begin position="1"/>
        <end position="20"/>
    </location>
</feature>
<proteinExistence type="predicted"/>